<keyword evidence="3" id="KW-0812">Transmembrane</keyword>
<keyword evidence="2" id="KW-0012">Acyltransferase</keyword>
<dbReference type="RefSeq" id="WP_284279529.1">
    <property type="nucleotide sequence ID" value="NZ_BSOJ01000006.1"/>
</dbReference>
<evidence type="ECO:0000259" key="4">
    <source>
        <dbReference type="PROSITE" id="PS51186"/>
    </source>
</evidence>
<dbReference type="PROSITE" id="PS51186">
    <property type="entry name" value="GNAT"/>
    <property type="match status" value="1"/>
</dbReference>
<dbReference type="Proteomes" id="UP001156664">
    <property type="component" value="Unassembled WGS sequence"/>
</dbReference>
<evidence type="ECO:0000256" key="3">
    <source>
        <dbReference type="SAM" id="Phobius"/>
    </source>
</evidence>
<dbReference type="SUPFAM" id="SSF55729">
    <property type="entry name" value="Acyl-CoA N-acyltransferases (Nat)"/>
    <property type="match status" value="1"/>
</dbReference>
<feature type="transmembrane region" description="Helical" evidence="3">
    <location>
        <begin position="88"/>
        <end position="107"/>
    </location>
</feature>
<dbReference type="InterPro" id="IPR000182">
    <property type="entry name" value="GNAT_dom"/>
</dbReference>
<accession>A0ABQ5YM52</accession>
<feature type="domain" description="N-acetyltransferase" evidence="4">
    <location>
        <begin position="5"/>
        <end position="205"/>
    </location>
</feature>
<dbReference type="InterPro" id="IPR016181">
    <property type="entry name" value="Acyl_CoA_acyltransferase"/>
</dbReference>
<evidence type="ECO:0000256" key="2">
    <source>
        <dbReference type="ARBA" id="ARBA00023315"/>
    </source>
</evidence>
<comment type="caution">
    <text evidence="5">The sequence shown here is derived from an EMBL/GenBank/DDBJ whole genome shotgun (WGS) entry which is preliminary data.</text>
</comment>
<evidence type="ECO:0000313" key="6">
    <source>
        <dbReference type="Proteomes" id="UP001156664"/>
    </source>
</evidence>
<name>A0ABQ5YM52_9BURK</name>
<dbReference type="EMBL" id="BSOJ01000006">
    <property type="protein sequence ID" value="GLR25197.1"/>
    <property type="molecule type" value="Genomic_DNA"/>
</dbReference>
<dbReference type="Pfam" id="PF00583">
    <property type="entry name" value="Acetyltransf_1"/>
    <property type="match status" value="1"/>
</dbReference>
<proteinExistence type="predicted"/>
<gene>
    <name evidence="5" type="ORF">GCM10007875_02850</name>
</gene>
<keyword evidence="6" id="KW-1185">Reference proteome</keyword>
<protein>
    <recommendedName>
        <fullName evidence="4">N-acetyltransferase domain-containing protein</fullName>
    </recommendedName>
</protein>
<keyword evidence="3" id="KW-1133">Transmembrane helix</keyword>
<reference evidence="6" key="1">
    <citation type="journal article" date="2019" name="Int. J. Syst. Evol. Microbiol.">
        <title>The Global Catalogue of Microorganisms (GCM) 10K type strain sequencing project: providing services to taxonomists for standard genome sequencing and annotation.</title>
        <authorList>
            <consortium name="The Broad Institute Genomics Platform"/>
            <consortium name="The Broad Institute Genome Sequencing Center for Infectious Disease"/>
            <person name="Wu L."/>
            <person name="Ma J."/>
        </authorList>
    </citation>
    <scope>NUCLEOTIDE SEQUENCE [LARGE SCALE GENOMIC DNA]</scope>
    <source>
        <strain evidence="6">NBRC 105857</strain>
    </source>
</reference>
<evidence type="ECO:0000313" key="5">
    <source>
        <dbReference type="EMBL" id="GLR25197.1"/>
    </source>
</evidence>
<dbReference type="CDD" id="cd04301">
    <property type="entry name" value="NAT_SF"/>
    <property type="match status" value="1"/>
</dbReference>
<keyword evidence="1" id="KW-0808">Transferase</keyword>
<keyword evidence="3" id="KW-0472">Membrane</keyword>
<organism evidence="5 6">
    <name type="scientific">Limnobacter litoralis</name>
    <dbReference type="NCBI Taxonomy" id="481366"/>
    <lineage>
        <taxon>Bacteria</taxon>
        <taxon>Pseudomonadati</taxon>
        <taxon>Pseudomonadota</taxon>
        <taxon>Betaproteobacteria</taxon>
        <taxon>Burkholderiales</taxon>
        <taxon>Burkholderiaceae</taxon>
        <taxon>Limnobacter</taxon>
    </lineage>
</organism>
<dbReference type="PANTHER" id="PTHR43877">
    <property type="entry name" value="AMINOALKYLPHOSPHONATE N-ACETYLTRANSFERASE-RELATED-RELATED"/>
    <property type="match status" value="1"/>
</dbReference>
<dbReference type="InterPro" id="IPR050832">
    <property type="entry name" value="Bact_Acetyltransf"/>
</dbReference>
<sequence length="206" mass="22780">MTSGFFIRAAQPMDIPAVVSVHQSAFKGFFLTRMGPAFLRVLYRGFLNDPTGVFLVACRVASPDEAVGFVAGTTAPATFFRDQLRKHWIRYLAAAFFPLLMSPSLVIQKLWSALFYRGETLPELPNAALLSSLGVLPQLQGAGLGNQLVKSFLNVCKEKGLPAVYLTTDQSDNDKANAFYQRCGFRLAGACKRPPQRILNRYLIEL</sequence>
<evidence type="ECO:0000256" key="1">
    <source>
        <dbReference type="ARBA" id="ARBA00022679"/>
    </source>
</evidence>
<dbReference type="Gene3D" id="3.40.630.30">
    <property type="match status" value="1"/>
</dbReference>